<sequence length="156" mass="17649">MRRTLTIFLYFVYGIIGLSLLTLVLSWILFSQYSDFYISTHQASFVDLPDDQFRKNTVIFILALRGLFALGWISSLLYTRKLVQAHNRHLLAIVTVYAVISFLGYGLLACQPALPWQTIIRCLQSAIGASMIVLICVPNCRSSIRDYIGEYESVSG</sequence>
<keyword evidence="1" id="KW-0472">Membrane</keyword>
<dbReference type="RefSeq" id="WP_129316257.1">
    <property type="nucleotide sequence ID" value="NZ_NOIQ01000021.1"/>
</dbReference>
<dbReference type="AlphaFoldDB" id="A0A7K1LJE6"/>
<feature type="transmembrane region" description="Helical" evidence="1">
    <location>
        <begin position="90"/>
        <end position="108"/>
    </location>
</feature>
<reference evidence="2 3" key="1">
    <citation type="submission" date="2019-12" db="EMBL/GenBank/DDBJ databases">
        <authorList>
            <person name="Li J."/>
            <person name="Shi Y."/>
            <person name="Xu G."/>
            <person name="Xiao D."/>
            <person name="Ran X."/>
        </authorList>
    </citation>
    <scope>NUCLEOTIDE SEQUENCE [LARGE SCALE GENOMIC DNA]</scope>
    <source>
        <strain evidence="2 3">JCM 15915</strain>
    </source>
</reference>
<gene>
    <name evidence="2" type="ORF">GMA10_08865</name>
</gene>
<feature type="transmembrane region" description="Helical" evidence="1">
    <location>
        <begin position="7"/>
        <end position="30"/>
    </location>
</feature>
<protein>
    <submittedName>
        <fullName evidence="2">Uncharacterized protein</fullName>
    </submittedName>
</protein>
<keyword evidence="3" id="KW-1185">Reference proteome</keyword>
<name>A0A7K1LJE6_9MICC</name>
<keyword evidence="1" id="KW-0812">Transmembrane</keyword>
<dbReference type="EMBL" id="WOGT01000005">
    <property type="protein sequence ID" value="MUN55316.1"/>
    <property type="molecule type" value="Genomic_DNA"/>
</dbReference>
<feature type="transmembrane region" description="Helical" evidence="1">
    <location>
        <begin position="114"/>
        <end position="137"/>
    </location>
</feature>
<evidence type="ECO:0000256" key="1">
    <source>
        <dbReference type="SAM" id="Phobius"/>
    </source>
</evidence>
<comment type="caution">
    <text evidence="2">The sequence shown here is derived from an EMBL/GenBank/DDBJ whole genome shotgun (WGS) entry which is preliminary data.</text>
</comment>
<evidence type="ECO:0000313" key="3">
    <source>
        <dbReference type="Proteomes" id="UP000462152"/>
    </source>
</evidence>
<keyword evidence="1" id="KW-1133">Transmembrane helix</keyword>
<accession>A0A7K1LJE6</accession>
<proteinExistence type="predicted"/>
<evidence type="ECO:0000313" key="2">
    <source>
        <dbReference type="EMBL" id="MUN55316.1"/>
    </source>
</evidence>
<organism evidence="2 3">
    <name type="scientific">Rothia koreensis</name>
    <dbReference type="NCBI Taxonomy" id="592378"/>
    <lineage>
        <taxon>Bacteria</taxon>
        <taxon>Bacillati</taxon>
        <taxon>Actinomycetota</taxon>
        <taxon>Actinomycetes</taxon>
        <taxon>Micrococcales</taxon>
        <taxon>Micrococcaceae</taxon>
        <taxon>Rothia</taxon>
    </lineage>
</organism>
<dbReference type="Proteomes" id="UP000462152">
    <property type="component" value="Unassembled WGS sequence"/>
</dbReference>
<feature type="transmembrane region" description="Helical" evidence="1">
    <location>
        <begin position="58"/>
        <end position="78"/>
    </location>
</feature>